<dbReference type="Gene3D" id="1.10.10.60">
    <property type="entry name" value="Homeodomain-like"/>
    <property type="match status" value="2"/>
</dbReference>
<proteinExistence type="predicted"/>
<dbReference type="Proteomes" id="UP000053260">
    <property type="component" value="Unassembled WGS sequence"/>
</dbReference>
<reference evidence="1 2" key="1">
    <citation type="submission" date="2015-10" db="EMBL/GenBank/DDBJ databases">
        <title>Draft genome sequence of Streptomyces sp. RV15, isolated from a marine sponge.</title>
        <authorList>
            <person name="Ruckert C."/>
            <person name="Abdelmohsen U.R."/>
            <person name="Winkler A."/>
            <person name="Hentschel U."/>
            <person name="Kalinowski J."/>
            <person name="Kampfer P."/>
            <person name="Glaeser S."/>
        </authorList>
    </citation>
    <scope>NUCLEOTIDE SEQUENCE [LARGE SCALE GENOMIC DNA]</scope>
    <source>
        <strain evidence="1 2">RV15</strain>
    </source>
</reference>
<dbReference type="EMBL" id="LMXB01000058">
    <property type="protein sequence ID" value="KUO18806.1"/>
    <property type="molecule type" value="Genomic_DNA"/>
</dbReference>
<organism evidence="1 2">
    <name type="scientific">Streptomyces dysideae</name>
    <dbReference type="NCBI Taxonomy" id="909626"/>
    <lineage>
        <taxon>Bacteria</taxon>
        <taxon>Bacillati</taxon>
        <taxon>Actinomycetota</taxon>
        <taxon>Actinomycetes</taxon>
        <taxon>Kitasatosporales</taxon>
        <taxon>Streptomycetaceae</taxon>
        <taxon>Streptomyces</taxon>
    </lineage>
</organism>
<protein>
    <submittedName>
        <fullName evidence="1">Uncharacterized protein</fullName>
    </submittedName>
</protein>
<dbReference type="STRING" id="909626.AQJ91_23370"/>
<evidence type="ECO:0000313" key="2">
    <source>
        <dbReference type="Proteomes" id="UP000053260"/>
    </source>
</evidence>
<name>A0A101UXX1_9ACTN</name>
<sequence length="148" mass="16243">MRLADSLSNPSAPLLRLIKTLERHGETVCAQVEPVVVHPAVATDIKENRKLSPDEVAELVAAYQQGSTVSALSERYGAHWQTVDRHLARAGVAKRSQVKMTPERTAKAKKLYAKGWSARRIGQELHVCASTVNKTLKRAGVKMRPPVA</sequence>
<comment type="caution">
    <text evidence="1">The sequence shown here is derived from an EMBL/GenBank/DDBJ whole genome shotgun (WGS) entry which is preliminary data.</text>
</comment>
<dbReference type="AlphaFoldDB" id="A0A101UXX1"/>
<gene>
    <name evidence="1" type="ORF">AQJ91_23370</name>
</gene>
<accession>A0A101UXX1</accession>
<keyword evidence="2" id="KW-1185">Reference proteome</keyword>
<evidence type="ECO:0000313" key="1">
    <source>
        <dbReference type="EMBL" id="KUO18806.1"/>
    </source>
</evidence>